<dbReference type="OrthoDB" id="9793390at2"/>
<dbReference type="InterPro" id="IPR002549">
    <property type="entry name" value="AI-2E-like"/>
</dbReference>
<dbReference type="GO" id="GO:0005886">
    <property type="term" value="C:plasma membrane"/>
    <property type="evidence" value="ECO:0007669"/>
    <property type="project" value="UniProtKB-SubCell"/>
</dbReference>
<comment type="similarity">
    <text evidence="2">Belongs to the autoinducer-2 exporter (AI-2E) (TC 2.A.86) family.</text>
</comment>
<name>D7BDN0_ALLS1</name>
<evidence type="ECO:0008006" key="11">
    <source>
        <dbReference type="Google" id="ProtNLM"/>
    </source>
</evidence>
<keyword evidence="10" id="KW-1185">Reference proteome</keyword>
<evidence type="ECO:0000256" key="7">
    <source>
        <dbReference type="ARBA" id="ARBA00023136"/>
    </source>
</evidence>
<dbReference type="GO" id="GO:0055085">
    <property type="term" value="P:transmembrane transport"/>
    <property type="evidence" value="ECO:0007669"/>
    <property type="project" value="TreeGrafter"/>
</dbReference>
<keyword evidence="3" id="KW-0813">Transport</keyword>
<evidence type="ECO:0000313" key="9">
    <source>
        <dbReference type="EMBL" id="ADH64850.1"/>
    </source>
</evidence>
<evidence type="ECO:0000256" key="8">
    <source>
        <dbReference type="SAM" id="Phobius"/>
    </source>
</evidence>
<evidence type="ECO:0000256" key="2">
    <source>
        <dbReference type="ARBA" id="ARBA00009773"/>
    </source>
</evidence>
<keyword evidence="5 8" id="KW-0812">Transmembrane</keyword>
<feature type="transmembrane region" description="Helical" evidence="8">
    <location>
        <begin position="282"/>
        <end position="301"/>
    </location>
</feature>
<feature type="transmembrane region" description="Helical" evidence="8">
    <location>
        <begin position="321"/>
        <end position="344"/>
    </location>
</feature>
<protein>
    <recommendedName>
        <fullName evidence="11">Permease</fullName>
    </recommendedName>
</protein>
<evidence type="ECO:0000256" key="1">
    <source>
        <dbReference type="ARBA" id="ARBA00004651"/>
    </source>
</evidence>
<reference evidence="9 10" key="1">
    <citation type="journal article" date="2010" name="Stand. Genomic Sci.">
        <title>Complete genome sequence of Meiothermus silvanus type strain (VI-R2).</title>
        <authorList>
            <person name="Sikorski J."/>
            <person name="Tindall B.J."/>
            <person name="Lowry S."/>
            <person name="Lucas S."/>
            <person name="Nolan M."/>
            <person name="Copeland A."/>
            <person name="Glavina Del Rio T."/>
            <person name="Tice H."/>
            <person name="Cheng J.F."/>
            <person name="Han C."/>
            <person name="Pitluck S."/>
            <person name="Liolios K."/>
            <person name="Ivanova N."/>
            <person name="Mavromatis K."/>
            <person name="Mikhailova N."/>
            <person name="Pati A."/>
            <person name="Goodwin L."/>
            <person name="Chen A."/>
            <person name="Palaniappan K."/>
            <person name="Land M."/>
            <person name="Hauser L."/>
            <person name="Chang Y.J."/>
            <person name="Jeffries C.D."/>
            <person name="Rohde M."/>
            <person name="Goker M."/>
            <person name="Woyke T."/>
            <person name="Bristow J."/>
            <person name="Eisen J.A."/>
            <person name="Markowitz V."/>
            <person name="Hugenholtz P."/>
            <person name="Kyrpides N.C."/>
            <person name="Klenk H.P."/>
            <person name="Lapidus A."/>
        </authorList>
    </citation>
    <scope>NUCLEOTIDE SEQUENCE [LARGE SCALE GENOMIC DNA]</scope>
    <source>
        <strain evidence="10">ATCC 700542 / DSM 9946 / VI-R2</strain>
    </source>
</reference>
<evidence type="ECO:0000313" key="10">
    <source>
        <dbReference type="Proteomes" id="UP000001916"/>
    </source>
</evidence>
<dbReference type="Proteomes" id="UP000001916">
    <property type="component" value="Chromosome"/>
</dbReference>
<feature type="transmembrane region" description="Helical" evidence="8">
    <location>
        <begin position="36"/>
        <end position="58"/>
    </location>
</feature>
<evidence type="ECO:0000256" key="4">
    <source>
        <dbReference type="ARBA" id="ARBA00022475"/>
    </source>
</evidence>
<feature type="transmembrane region" description="Helical" evidence="8">
    <location>
        <begin position="70"/>
        <end position="91"/>
    </location>
</feature>
<comment type="subcellular location">
    <subcellularLocation>
        <location evidence="1">Cell membrane</location>
        <topology evidence="1">Multi-pass membrane protein</topology>
    </subcellularLocation>
</comment>
<dbReference type="PANTHER" id="PTHR21716:SF53">
    <property type="entry name" value="PERMEASE PERM-RELATED"/>
    <property type="match status" value="1"/>
</dbReference>
<dbReference type="HOGENOM" id="CLU_031275_8_1_0"/>
<dbReference type="PANTHER" id="PTHR21716">
    <property type="entry name" value="TRANSMEMBRANE PROTEIN"/>
    <property type="match status" value="1"/>
</dbReference>
<keyword evidence="7 8" id="KW-0472">Membrane</keyword>
<dbReference type="eggNOG" id="COG0628">
    <property type="taxonomic scope" value="Bacteria"/>
</dbReference>
<dbReference type="RefSeq" id="WP_013159382.1">
    <property type="nucleotide sequence ID" value="NC_014212.1"/>
</dbReference>
<feature type="transmembrane region" description="Helical" evidence="8">
    <location>
        <begin position="233"/>
        <end position="252"/>
    </location>
</feature>
<gene>
    <name evidence="9" type="ordered locus">Mesil_3012</name>
</gene>
<evidence type="ECO:0000256" key="3">
    <source>
        <dbReference type="ARBA" id="ARBA00022448"/>
    </source>
</evidence>
<dbReference type="KEGG" id="msv:Mesil_3012"/>
<evidence type="ECO:0000256" key="5">
    <source>
        <dbReference type="ARBA" id="ARBA00022692"/>
    </source>
</evidence>
<keyword evidence="4" id="KW-1003">Cell membrane</keyword>
<dbReference type="Pfam" id="PF01594">
    <property type="entry name" value="AI-2E_transport"/>
    <property type="match status" value="1"/>
</dbReference>
<keyword evidence="6 8" id="KW-1133">Transmembrane helix</keyword>
<feature type="transmembrane region" description="Helical" evidence="8">
    <location>
        <begin position="170"/>
        <end position="193"/>
    </location>
</feature>
<proteinExistence type="inferred from homology"/>
<organism evidence="9 10">
    <name type="scientific">Allomeiothermus silvanus (strain ATCC 700542 / DSM 9946 / NBRC 106475 / NCIMB 13440 / VI-R2)</name>
    <name type="common">Thermus silvanus</name>
    <dbReference type="NCBI Taxonomy" id="526227"/>
    <lineage>
        <taxon>Bacteria</taxon>
        <taxon>Thermotogati</taxon>
        <taxon>Deinococcota</taxon>
        <taxon>Deinococci</taxon>
        <taxon>Thermales</taxon>
        <taxon>Thermaceae</taxon>
        <taxon>Allomeiothermus</taxon>
    </lineage>
</organism>
<feature type="transmembrane region" description="Helical" evidence="8">
    <location>
        <begin position="12"/>
        <end position="30"/>
    </location>
</feature>
<feature type="transmembrane region" description="Helical" evidence="8">
    <location>
        <begin position="258"/>
        <end position="275"/>
    </location>
</feature>
<dbReference type="EMBL" id="CP002042">
    <property type="protein sequence ID" value="ADH64850.1"/>
    <property type="molecule type" value="Genomic_DNA"/>
</dbReference>
<evidence type="ECO:0000256" key="6">
    <source>
        <dbReference type="ARBA" id="ARBA00022989"/>
    </source>
</evidence>
<dbReference type="AlphaFoldDB" id="D7BDN0"/>
<dbReference type="STRING" id="526227.Mesil_3012"/>
<accession>D7BDN0</accession>
<sequence>MRETFRQAWQYLWVRVAVYTLLIVLVLYYLNWALAMARSAIVTVLIAVVFSYITSPIVRWFERRRLSRALGVVVVFVGFLLFVALASVLLANMAGQLAGFLTGLPNLLAPLLDWAQALPGRFGQIELPQPVRDALAQASSSIQTLLQGFTQSLLRLLQALLAQGGNLIGFFSNLVGGIFQLLTALTISIYLLYDLPKIAHTLLKAIPEPYQPMALEVSQKADRAFGSFVRGQVLVATISGTIVAVGLSIVGVPQAASLGFLTFIFNFIPFVGVIISAIPAILLALPLGWLKLALTVGVLYLTNQLEGNVYGPFVMRRAVSIHPVTGIIGILIASSLFGFIGVLFSTPMLAFFKILYVDYYQKSRFYREG</sequence>